<feature type="transmembrane region" description="Helical" evidence="1">
    <location>
        <begin position="36"/>
        <end position="54"/>
    </location>
</feature>
<comment type="caution">
    <text evidence="2">The sequence shown here is derived from an EMBL/GenBank/DDBJ whole genome shotgun (WGS) entry which is preliminary data.</text>
</comment>
<evidence type="ECO:0008006" key="4">
    <source>
        <dbReference type="Google" id="ProtNLM"/>
    </source>
</evidence>
<gene>
    <name evidence="2" type="ORF">ACFFNX_46805</name>
</gene>
<sequence>MPTRPTYRAARAVVFATVCVALAVTGHMMASRAAVSPVAAAVGLAVMAVVGLALAGTERSLSTIFGGLLGGQFVLHALFSAAEHGQHLTHGDTMAPSAAGWTMTFAHVTAAAVSAWWLRRGERAVWRLARRVAA</sequence>
<feature type="transmembrane region" description="Helical" evidence="1">
    <location>
        <begin position="61"/>
        <end position="79"/>
    </location>
</feature>
<proteinExistence type="predicted"/>
<evidence type="ECO:0000313" key="3">
    <source>
        <dbReference type="Proteomes" id="UP001589627"/>
    </source>
</evidence>
<keyword evidence="1" id="KW-0472">Membrane</keyword>
<organism evidence="2 3">
    <name type="scientific">Actinoallomurus acaciae</name>
    <dbReference type="NCBI Taxonomy" id="502577"/>
    <lineage>
        <taxon>Bacteria</taxon>
        <taxon>Bacillati</taxon>
        <taxon>Actinomycetota</taxon>
        <taxon>Actinomycetes</taxon>
        <taxon>Streptosporangiales</taxon>
        <taxon>Thermomonosporaceae</taxon>
        <taxon>Actinoallomurus</taxon>
    </lineage>
</organism>
<name>A0ABV5YX77_9ACTN</name>
<dbReference type="EMBL" id="JBHLZP010000780">
    <property type="protein sequence ID" value="MFB9839680.1"/>
    <property type="molecule type" value="Genomic_DNA"/>
</dbReference>
<keyword evidence="3" id="KW-1185">Reference proteome</keyword>
<dbReference type="RefSeq" id="WP_378212844.1">
    <property type="nucleotide sequence ID" value="NZ_JBHLZP010000780.1"/>
</dbReference>
<feature type="non-terminal residue" evidence="2">
    <location>
        <position position="134"/>
    </location>
</feature>
<keyword evidence="1" id="KW-1133">Transmembrane helix</keyword>
<feature type="transmembrane region" description="Helical" evidence="1">
    <location>
        <begin position="99"/>
        <end position="118"/>
    </location>
</feature>
<evidence type="ECO:0000256" key="1">
    <source>
        <dbReference type="SAM" id="Phobius"/>
    </source>
</evidence>
<dbReference type="Proteomes" id="UP001589627">
    <property type="component" value="Unassembled WGS sequence"/>
</dbReference>
<feature type="transmembrane region" description="Helical" evidence="1">
    <location>
        <begin position="12"/>
        <end position="30"/>
    </location>
</feature>
<keyword evidence="1" id="KW-0812">Transmembrane</keyword>
<protein>
    <recommendedName>
        <fullName evidence="4">MFS transporter</fullName>
    </recommendedName>
</protein>
<reference evidence="2 3" key="1">
    <citation type="submission" date="2024-09" db="EMBL/GenBank/DDBJ databases">
        <authorList>
            <person name="Sun Q."/>
            <person name="Mori K."/>
        </authorList>
    </citation>
    <scope>NUCLEOTIDE SEQUENCE [LARGE SCALE GENOMIC DNA]</scope>
    <source>
        <strain evidence="2 3">TBRC 0563</strain>
    </source>
</reference>
<evidence type="ECO:0000313" key="2">
    <source>
        <dbReference type="EMBL" id="MFB9839680.1"/>
    </source>
</evidence>
<accession>A0ABV5YX77</accession>